<name>A0ABW6ACC3_9BACT</name>
<dbReference type="RefSeq" id="WP_386101622.1">
    <property type="nucleotide sequence ID" value="NZ_JBHUOZ010000003.1"/>
</dbReference>
<accession>A0ABW6ACC3</accession>
<comment type="caution">
    <text evidence="1">The sequence shown here is derived from an EMBL/GenBank/DDBJ whole genome shotgun (WGS) entry which is preliminary data.</text>
</comment>
<sequence>MNSRLYDIFTRCILIWIMVLVCLPCTARRAFKQALDIPVAVVAPEDKANQTQHCAVINDNDVTVKQSINGKQKLLLQKGGSVIDRGIPVLFVPYFTSFTQLSAAAAVPLYILHRQYLI</sequence>
<keyword evidence="2" id="KW-1185">Reference proteome</keyword>
<reference evidence="2" key="1">
    <citation type="journal article" date="2019" name="Int. J. Syst. Evol. Microbiol.">
        <title>The Global Catalogue of Microorganisms (GCM) 10K type strain sequencing project: providing services to taxonomists for standard genome sequencing and annotation.</title>
        <authorList>
            <consortium name="The Broad Institute Genomics Platform"/>
            <consortium name="The Broad Institute Genome Sequencing Center for Infectious Disease"/>
            <person name="Wu L."/>
            <person name="Ma J."/>
        </authorList>
    </citation>
    <scope>NUCLEOTIDE SEQUENCE [LARGE SCALE GENOMIC DNA]</scope>
    <source>
        <strain evidence="2">KCTC 23299</strain>
    </source>
</reference>
<organism evidence="1 2">
    <name type="scientific">Terrimonas rubra</name>
    <dbReference type="NCBI Taxonomy" id="1035890"/>
    <lineage>
        <taxon>Bacteria</taxon>
        <taxon>Pseudomonadati</taxon>
        <taxon>Bacteroidota</taxon>
        <taxon>Chitinophagia</taxon>
        <taxon>Chitinophagales</taxon>
        <taxon>Chitinophagaceae</taxon>
        <taxon>Terrimonas</taxon>
    </lineage>
</organism>
<dbReference type="Proteomes" id="UP001597511">
    <property type="component" value="Unassembled WGS sequence"/>
</dbReference>
<evidence type="ECO:0000313" key="1">
    <source>
        <dbReference type="EMBL" id="MFD2921398.1"/>
    </source>
</evidence>
<protein>
    <submittedName>
        <fullName evidence="1">Uncharacterized protein</fullName>
    </submittedName>
</protein>
<dbReference type="EMBL" id="JBHUOZ010000003">
    <property type="protein sequence ID" value="MFD2921398.1"/>
    <property type="molecule type" value="Genomic_DNA"/>
</dbReference>
<proteinExistence type="predicted"/>
<gene>
    <name evidence="1" type="ORF">ACFS6H_16850</name>
</gene>
<evidence type="ECO:0000313" key="2">
    <source>
        <dbReference type="Proteomes" id="UP001597511"/>
    </source>
</evidence>